<dbReference type="Pfam" id="PF00440">
    <property type="entry name" value="TetR_N"/>
    <property type="match status" value="1"/>
</dbReference>
<feature type="domain" description="HTH tetR-type" evidence="4">
    <location>
        <begin position="7"/>
        <end position="67"/>
    </location>
</feature>
<proteinExistence type="predicted"/>
<dbReference type="InterPro" id="IPR050624">
    <property type="entry name" value="HTH-type_Tx_Regulator"/>
</dbReference>
<evidence type="ECO:0000256" key="2">
    <source>
        <dbReference type="ARBA" id="ARBA00023125"/>
    </source>
</evidence>
<feature type="DNA-binding region" description="H-T-H motif" evidence="3">
    <location>
        <begin position="30"/>
        <end position="49"/>
    </location>
</feature>
<dbReference type="PANTHER" id="PTHR43479">
    <property type="entry name" value="ACREF/ENVCD OPERON REPRESSOR-RELATED"/>
    <property type="match status" value="1"/>
</dbReference>
<dbReference type="AlphaFoldDB" id="A0A2N0ZA21"/>
<dbReference type="InterPro" id="IPR009057">
    <property type="entry name" value="Homeodomain-like_sf"/>
</dbReference>
<dbReference type="RefSeq" id="WP_083957158.1">
    <property type="nucleotide sequence ID" value="NZ_JAMAUX010000004.1"/>
</dbReference>
<gene>
    <name evidence="5" type="ORF">CWS20_24385</name>
</gene>
<name>A0A2N0ZA21_9BACI</name>
<dbReference type="PANTHER" id="PTHR43479:SF11">
    <property type="entry name" value="ACREF_ENVCD OPERON REPRESSOR-RELATED"/>
    <property type="match status" value="1"/>
</dbReference>
<reference evidence="5 6" key="1">
    <citation type="journal article" date="2010" name="Int. J. Syst. Evol. Microbiol.">
        <title>Bacillus horneckiae sp. nov., isolated from a spacecraft-assembly clean room.</title>
        <authorList>
            <person name="Vaishampayan P."/>
            <person name="Probst A."/>
            <person name="Krishnamurthi S."/>
            <person name="Ghosh S."/>
            <person name="Osman S."/>
            <person name="McDowall A."/>
            <person name="Ruckmani A."/>
            <person name="Mayilraj S."/>
            <person name="Venkateswaran K."/>
        </authorList>
    </citation>
    <scope>NUCLEOTIDE SEQUENCE [LARGE SCALE GENOMIC DNA]</scope>
    <source>
        <strain evidence="6">1PO1SC</strain>
    </source>
</reference>
<accession>A0A2N0ZA21</accession>
<dbReference type="EMBL" id="PISD01000069">
    <property type="protein sequence ID" value="PKG26358.1"/>
    <property type="molecule type" value="Genomic_DNA"/>
</dbReference>
<dbReference type="Gene3D" id="1.10.357.10">
    <property type="entry name" value="Tetracycline Repressor, domain 2"/>
    <property type="match status" value="1"/>
</dbReference>
<keyword evidence="6" id="KW-1185">Reference proteome</keyword>
<evidence type="ECO:0000256" key="1">
    <source>
        <dbReference type="ARBA" id="ARBA00022491"/>
    </source>
</evidence>
<organism evidence="5 6">
    <name type="scientific">Cytobacillus horneckiae</name>
    <dbReference type="NCBI Taxonomy" id="549687"/>
    <lineage>
        <taxon>Bacteria</taxon>
        <taxon>Bacillati</taxon>
        <taxon>Bacillota</taxon>
        <taxon>Bacilli</taxon>
        <taxon>Bacillales</taxon>
        <taxon>Bacillaceae</taxon>
        <taxon>Cytobacillus</taxon>
    </lineage>
</organism>
<sequence>MMGRERKFTKKELFQKTRELLLEVGYEAFTFSLLSERIEASRATIYKYFNNKDDLITEFMIFEMNEFLDKLKRVETYHNFEEQFEYLMDVIFERTDIKDLIEITMHVQADSHHKAKENMEQFDSMRLKMYDCLQNFIVLGKKEKRLNENLPDTLILGFIFQSIAIPNHFNLPRSEWVQAIKEIIGHGIFKKH</sequence>
<evidence type="ECO:0000313" key="6">
    <source>
        <dbReference type="Proteomes" id="UP000233343"/>
    </source>
</evidence>
<dbReference type="PROSITE" id="PS50977">
    <property type="entry name" value="HTH_TETR_2"/>
    <property type="match status" value="1"/>
</dbReference>
<evidence type="ECO:0000256" key="3">
    <source>
        <dbReference type="PROSITE-ProRule" id="PRU00335"/>
    </source>
</evidence>
<protein>
    <submittedName>
        <fullName evidence="5">TetR/AcrR family transcriptional regulator</fullName>
    </submittedName>
</protein>
<keyword evidence="2 3" id="KW-0238">DNA-binding</keyword>
<dbReference type="GO" id="GO:0003677">
    <property type="term" value="F:DNA binding"/>
    <property type="evidence" value="ECO:0007669"/>
    <property type="project" value="UniProtKB-UniRule"/>
</dbReference>
<dbReference type="SUPFAM" id="SSF46689">
    <property type="entry name" value="Homeodomain-like"/>
    <property type="match status" value="1"/>
</dbReference>
<dbReference type="InterPro" id="IPR001647">
    <property type="entry name" value="HTH_TetR"/>
</dbReference>
<comment type="caution">
    <text evidence="5">The sequence shown here is derived from an EMBL/GenBank/DDBJ whole genome shotgun (WGS) entry which is preliminary data.</text>
</comment>
<evidence type="ECO:0000313" key="5">
    <source>
        <dbReference type="EMBL" id="PKG26358.1"/>
    </source>
</evidence>
<dbReference type="Proteomes" id="UP000233343">
    <property type="component" value="Unassembled WGS sequence"/>
</dbReference>
<evidence type="ECO:0000259" key="4">
    <source>
        <dbReference type="PROSITE" id="PS50977"/>
    </source>
</evidence>
<dbReference type="PRINTS" id="PR00455">
    <property type="entry name" value="HTHTETR"/>
</dbReference>
<keyword evidence="1" id="KW-0678">Repressor</keyword>